<evidence type="ECO:0000256" key="11">
    <source>
        <dbReference type="RuleBase" id="RU362125"/>
    </source>
</evidence>
<dbReference type="Gene3D" id="1.10.540.10">
    <property type="entry name" value="Acyl-CoA dehydrogenase/oxidase, N-terminal domain"/>
    <property type="match status" value="1"/>
</dbReference>
<evidence type="ECO:0000256" key="3">
    <source>
        <dbReference type="ARBA" id="ARBA00022630"/>
    </source>
</evidence>
<comment type="cofactor">
    <cofactor evidence="1 11">
        <name>FAD</name>
        <dbReference type="ChEBI" id="CHEBI:57692"/>
    </cofactor>
</comment>
<dbReference type="InterPro" id="IPR006091">
    <property type="entry name" value="Acyl-CoA_Oxase/DH_mid-dom"/>
</dbReference>
<dbReference type="FunFam" id="1.10.540.10:FF:000026">
    <property type="entry name" value="Acyl-CoA dehydrogenase medium chain"/>
    <property type="match status" value="1"/>
</dbReference>
<comment type="pathway">
    <text evidence="7">Amino-acid metabolism; lysine degradation.</text>
</comment>
<organism evidence="15 16">
    <name type="scientific">Glutamicibacter uratoxydans</name>
    <name type="common">Arthrobacter uratoxydans</name>
    <dbReference type="NCBI Taxonomy" id="43667"/>
    <lineage>
        <taxon>Bacteria</taxon>
        <taxon>Bacillati</taxon>
        <taxon>Actinomycetota</taxon>
        <taxon>Actinomycetes</taxon>
        <taxon>Micrococcales</taxon>
        <taxon>Micrococcaceae</taxon>
        <taxon>Glutamicibacter</taxon>
    </lineage>
</organism>
<reference evidence="15 16" key="1">
    <citation type="submission" date="2019-06" db="EMBL/GenBank/DDBJ databases">
        <title>Whole genome shotgun sequence of Glutamicibacter uratoxydans NBRC 15515.</title>
        <authorList>
            <person name="Hosoyama A."/>
            <person name="Uohara A."/>
            <person name="Ohji S."/>
            <person name="Ichikawa N."/>
        </authorList>
    </citation>
    <scope>NUCLEOTIDE SEQUENCE [LARGE SCALE GENOMIC DNA]</scope>
    <source>
        <strain evidence="15 16">NBRC 15515</strain>
    </source>
</reference>
<evidence type="ECO:0000256" key="1">
    <source>
        <dbReference type="ARBA" id="ARBA00001974"/>
    </source>
</evidence>
<dbReference type="InterPro" id="IPR013786">
    <property type="entry name" value="AcylCoA_DH/ox_N"/>
</dbReference>
<comment type="pathway">
    <text evidence="8">Amino-acid metabolism; tryptophan metabolism.</text>
</comment>
<evidence type="ECO:0000256" key="7">
    <source>
        <dbReference type="ARBA" id="ARBA00037899"/>
    </source>
</evidence>
<evidence type="ECO:0000256" key="2">
    <source>
        <dbReference type="ARBA" id="ARBA00009347"/>
    </source>
</evidence>
<dbReference type="GO" id="GO:0046949">
    <property type="term" value="P:fatty-acyl-CoA biosynthetic process"/>
    <property type="evidence" value="ECO:0007669"/>
    <property type="project" value="TreeGrafter"/>
</dbReference>
<evidence type="ECO:0000256" key="9">
    <source>
        <dbReference type="ARBA" id="ARBA00039033"/>
    </source>
</evidence>
<gene>
    <name evidence="15" type="ORF">AUR04nite_10800</name>
</gene>
<feature type="domain" description="Acyl-CoA oxidase/dehydrogenase middle" evidence="13">
    <location>
        <begin position="154"/>
        <end position="244"/>
    </location>
</feature>
<dbReference type="InterPro" id="IPR036250">
    <property type="entry name" value="AcylCo_DH-like_C"/>
</dbReference>
<dbReference type="GO" id="GO:0004361">
    <property type="term" value="F:glutaryl-CoA dehydrogenase activity"/>
    <property type="evidence" value="ECO:0007669"/>
    <property type="project" value="UniProtKB-EC"/>
</dbReference>
<sequence>MTHQGAHRAEPENTERETAMTAEHVLDPSDLINFDALLSEEELALRSRVRSFVTENIKPNIASWYENAVFPLEIVPEMAKLGLLGMHLEGYGCAGRSAVEYGLAGAELEAGDSGLRTFVSVQGSLAMSAIYKHGSEEQKLEWLPQMAAGEAIGCFGLTEPTAGSDPSSMKTFARRDGDDWVLNGTKRWIGLANVAKVAVIWAQTEEGIRGFVVPTSTAGFKATPIEPKLSMRASIQCEIELVDVRLPGTAVLPNVKGLKGPFSCLNEARYGIIWGAMGAARDAFEDALRYSQERLQFDKPLAGYQLTQQKLVDMALEINKGFLLALHIGRMKDAGTLDLHQISVGKLNNCREAIEICREARTILGGNGITLDYSPLRHANNLESVRTYEGTDEVHTLILGNKLTGVPAFR</sequence>
<accession>A0A4Y4DQ98</accession>
<dbReference type="EC" id="1.3.8.6" evidence="9"/>
<evidence type="ECO:0000256" key="10">
    <source>
        <dbReference type="ARBA" id="ARBA00049493"/>
    </source>
</evidence>
<feature type="domain" description="Acyl-CoA dehydrogenase/oxidase N-terminal" evidence="14">
    <location>
        <begin position="39"/>
        <end position="150"/>
    </location>
</feature>
<proteinExistence type="inferred from homology"/>
<dbReference type="InterPro" id="IPR009075">
    <property type="entry name" value="AcylCo_DH/oxidase_C"/>
</dbReference>
<keyword evidence="4 11" id="KW-0274">FAD</keyword>
<dbReference type="GO" id="GO:0000062">
    <property type="term" value="F:fatty-acyl-CoA binding"/>
    <property type="evidence" value="ECO:0007669"/>
    <property type="project" value="TreeGrafter"/>
</dbReference>
<dbReference type="Proteomes" id="UP000316612">
    <property type="component" value="Unassembled WGS sequence"/>
</dbReference>
<keyword evidence="6 11" id="KW-0560">Oxidoreductase</keyword>
<evidence type="ECO:0000259" key="13">
    <source>
        <dbReference type="Pfam" id="PF02770"/>
    </source>
</evidence>
<dbReference type="SUPFAM" id="SSF56645">
    <property type="entry name" value="Acyl-CoA dehydrogenase NM domain-like"/>
    <property type="match status" value="1"/>
</dbReference>
<dbReference type="SUPFAM" id="SSF47203">
    <property type="entry name" value="Acyl-CoA dehydrogenase C-terminal domain-like"/>
    <property type="match status" value="1"/>
</dbReference>
<dbReference type="PANTHER" id="PTHR42807:SF1">
    <property type="entry name" value="GLUTARYL-COA DEHYDROGENASE, MITOCHONDRIAL"/>
    <property type="match status" value="1"/>
</dbReference>
<dbReference type="Gene3D" id="2.40.110.10">
    <property type="entry name" value="Butyryl-CoA Dehydrogenase, subunit A, domain 2"/>
    <property type="match status" value="1"/>
</dbReference>
<dbReference type="PROSITE" id="PS00072">
    <property type="entry name" value="ACYL_COA_DH_1"/>
    <property type="match status" value="1"/>
</dbReference>
<comment type="caution">
    <text evidence="15">The sequence shown here is derived from an EMBL/GenBank/DDBJ whole genome shotgun (WGS) entry which is preliminary data.</text>
</comment>
<dbReference type="GO" id="GO:0033539">
    <property type="term" value="P:fatty acid beta-oxidation using acyl-CoA dehydrogenase"/>
    <property type="evidence" value="ECO:0007669"/>
    <property type="project" value="TreeGrafter"/>
</dbReference>
<evidence type="ECO:0000259" key="12">
    <source>
        <dbReference type="Pfam" id="PF00441"/>
    </source>
</evidence>
<evidence type="ECO:0000256" key="4">
    <source>
        <dbReference type="ARBA" id="ARBA00022827"/>
    </source>
</evidence>
<dbReference type="Pfam" id="PF00441">
    <property type="entry name" value="Acyl-CoA_dh_1"/>
    <property type="match status" value="1"/>
</dbReference>
<dbReference type="InterPro" id="IPR037069">
    <property type="entry name" value="AcylCoA_DH/ox_N_sf"/>
</dbReference>
<comment type="catalytic activity">
    <reaction evidence="10">
        <text>glutaryl-CoA + oxidized [electron-transfer flavoprotein] + 2 H(+) = (2E)-butenoyl-CoA + reduced [electron-transfer flavoprotein] + CO2</text>
        <dbReference type="Rhea" id="RHEA:13389"/>
        <dbReference type="Rhea" id="RHEA-COMP:10685"/>
        <dbReference type="Rhea" id="RHEA-COMP:10686"/>
        <dbReference type="ChEBI" id="CHEBI:15378"/>
        <dbReference type="ChEBI" id="CHEBI:16526"/>
        <dbReference type="ChEBI" id="CHEBI:57332"/>
        <dbReference type="ChEBI" id="CHEBI:57378"/>
        <dbReference type="ChEBI" id="CHEBI:57692"/>
        <dbReference type="ChEBI" id="CHEBI:58307"/>
        <dbReference type="EC" id="1.3.8.6"/>
    </reaction>
</comment>
<dbReference type="InterPro" id="IPR046373">
    <property type="entry name" value="Acyl-CoA_Oxase/DH_mid-dom_sf"/>
</dbReference>
<dbReference type="GO" id="GO:0050660">
    <property type="term" value="F:flavin adenine dinucleotide binding"/>
    <property type="evidence" value="ECO:0007669"/>
    <property type="project" value="InterPro"/>
</dbReference>
<keyword evidence="5" id="KW-0809">Transit peptide</keyword>
<evidence type="ECO:0000256" key="8">
    <source>
        <dbReference type="ARBA" id="ARBA00037927"/>
    </source>
</evidence>
<evidence type="ECO:0000313" key="15">
    <source>
        <dbReference type="EMBL" id="GED05548.1"/>
    </source>
</evidence>
<dbReference type="PANTHER" id="PTHR42807">
    <property type="entry name" value="GLUTARYL-COA DEHYDROGENASE, MITOCHONDRIAL"/>
    <property type="match status" value="1"/>
</dbReference>
<protein>
    <recommendedName>
        <fullName evidence="9">glutaryl-CoA dehydrogenase (ETF)</fullName>
        <ecNumber evidence="9">1.3.8.6</ecNumber>
    </recommendedName>
</protein>
<dbReference type="Pfam" id="PF02771">
    <property type="entry name" value="Acyl-CoA_dh_N"/>
    <property type="match status" value="1"/>
</dbReference>
<dbReference type="EMBL" id="BJNY01000005">
    <property type="protein sequence ID" value="GED05548.1"/>
    <property type="molecule type" value="Genomic_DNA"/>
</dbReference>
<dbReference type="AlphaFoldDB" id="A0A4Y4DQ98"/>
<dbReference type="InterPro" id="IPR006089">
    <property type="entry name" value="Acyl-CoA_DH_CS"/>
</dbReference>
<keyword evidence="3 11" id="KW-0285">Flavoprotein</keyword>
<evidence type="ECO:0000259" key="14">
    <source>
        <dbReference type="Pfam" id="PF02771"/>
    </source>
</evidence>
<evidence type="ECO:0000256" key="6">
    <source>
        <dbReference type="ARBA" id="ARBA00023002"/>
    </source>
</evidence>
<evidence type="ECO:0000313" key="16">
    <source>
        <dbReference type="Proteomes" id="UP000316612"/>
    </source>
</evidence>
<dbReference type="InterPro" id="IPR052033">
    <property type="entry name" value="Glutaryl-CoA_DH_mitochondrial"/>
</dbReference>
<name>A0A4Y4DQ98_GLUUR</name>
<evidence type="ECO:0000256" key="5">
    <source>
        <dbReference type="ARBA" id="ARBA00022946"/>
    </source>
</evidence>
<dbReference type="InterPro" id="IPR009100">
    <property type="entry name" value="AcylCoA_DH/oxidase_NM_dom_sf"/>
</dbReference>
<dbReference type="Pfam" id="PF02770">
    <property type="entry name" value="Acyl-CoA_dh_M"/>
    <property type="match status" value="1"/>
</dbReference>
<keyword evidence="16" id="KW-1185">Reference proteome</keyword>
<feature type="domain" description="Acyl-CoA dehydrogenase/oxidase C-terminal" evidence="12">
    <location>
        <begin position="258"/>
        <end position="402"/>
    </location>
</feature>
<dbReference type="Gene3D" id="1.20.140.10">
    <property type="entry name" value="Butyryl-CoA Dehydrogenase, subunit A, domain 3"/>
    <property type="match status" value="1"/>
</dbReference>
<comment type="similarity">
    <text evidence="2 11">Belongs to the acyl-CoA dehydrogenase family.</text>
</comment>